<dbReference type="PROSITE" id="PS51186">
    <property type="entry name" value="GNAT"/>
    <property type="match status" value="1"/>
</dbReference>
<proteinExistence type="predicted"/>
<dbReference type="InterPro" id="IPR016181">
    <property type="entry name" value="Acyl_CoA_acyltransferase"/>
</dbReference>
<evidence type="ECO:0000313" key="2">
    <source>
        <dbReference type="EMBL" id="OUN43108.1"/>
    </source>
</evidence>
<dbReference type="SUPFAM" id="SSF55729">
    <property type="entry name" value="Acyl-CoA N-acyltransferases (Nat)"/>
    <property type="match status" value="1"/>
</dbReference>
<dbReference type="RefSeq" id="WP_087186392.1">
    <property type="nucleotide sequence ID" value="NZ_NFHO01000005.1"/>
</dbReference>
<dbReference type="GO" id="GO:0016747">
    <property type="term" value="F:acyltransferase activity, transferring groups other than amino-acyl groups"/>
    <property type="evidence" value="ECO:0007669"/>
    <property type="project" value="InterPro"/>
</dbReference>
<reference evidence="3" key="1">
    <citation type="submission" date="2017-04" db="EMBL/GenBank/DDBJ databases">
        <title>Function of individual gut microbiota members based on whole genome sequencing of pure cultures obtained from chicken caecum.</title>
        <authorList>
            <person name="Medvecky M."/>
            <person name="Cejkova D."/>
            <person name="Polansky O."/>
            <person name="Karasova D."/>
            <person name="Kubasova T."/>
            <person name="Cizek A."/>
            <person name="Rychlik I."/>
        </authorList>
    </citation>
    <scope>NUCLEOTIDE SEQUENCE [LARGE SCALE GENOMIC DNA]</scope>
    <source>
        <strain evidence="3">An70</strain>
    </source>
</reference>
<dbReference type="Proteomes" id="UP000196560">
    <property type="component" value="Unassembled WGS sequence"/>
</dbReference>
<comment type="caution">
    <text evidence="2">The sequence shown here is derived from an EMBL/GenBank/DDBJ whole genome shotgun (WGS) entry which is preliminary data.</text>
</comment>
<accession>A0A1Y3U7C4</accession>
<gene>
    <name evidence="2" type="ORF">B5G21_05840</name>
</gene>
<dbReference type="eggNOG" id="COG0456">
    <property type="taxonomic scope" value="Bacteria"/>
</dbReference>
<protein>
    <recommendedName>
        <fullName evidence="1">N-acetyltransferase domain-containing protein</fullName>
    </recommendedName>
</protein>
<dbReference type="AlphaFoldDB" id="A0A1Y3U7C4"/>
<sequence length="216" mass="24049">MVSHVQYRSFMNEDFEDIAEMLRRIWHDRSRNELYNTLEAHYDLAHCLSISTFSLVAVANDEAMGIVLARAPHGSQARNSAIDADAWKRLGNDLRHDMARIDPAAVRELDAAIKAEQRANEKLTAACSVEQAGQVTLLAVSHRARGLGIGSALLDAACSFCQDAGAEQAYLFTDTDCSWQFYECRGLKRAAAHQPEQSERALLPSEMYLYTADLAR</sequence>
<feature type="domain" description="N-acetyltransferase" evidence="1">
    <location>
        <begin position="5"/>
        <end position="215"/>
    </location>
</feature>
<dbReference type="CDD" id="cd04301">
    <property type="entry name" value="NAT_SF"/>
    <property type="match status" value="1"/>
</dbReference>
<name>A0A1Y3U7C4_9ACTN</name>
<dbReference type="InterPro" id="IPR000182">
    <property type="entry name" value="GNAT_dom"/>
</dbReference>
<organism evidence="2 3">
    <name type="scientific">Enorma massiliensis</name>
    <dbReference type="NCBI Taxonomy" id="1472761"/>
    <lineage>
        <taxon>Bacteria</taxon>
        <taxon>Bacillati</taxon>
        <taxon>Actinomycetota</taxon>
        <taxon>Coriobacteriia</taxon>
        <taxon>Coriobacteriales</taxon>
        <taxon>Coriobacteriaceae</taxon>
        <taxon>Enorma</taxon>
    </lineage>
</organism>
<evidence type="ECO:0000259" key="1">
    <source>
        <dbReference type="PROSITE" id="PS51186"/>
    </source>
</evidence>
<dbReference type="EMBL" id="NFHO01000005">
    <property type="protein sequence ID" value="OUN43108.1"/>
    <property type="molecule type" value="Genomic_DNA"/>
</dbReference>
<keyword evidence="3" id="KW-1185">Reference proteome</keyword>
<dbReference type="Pfam" id="PF00583">
    <property type="entry name" value="Acetyltransf_1"/>
    <property type="match status" value="1"/>
</dbReference>
<dbReference type="Gene3D" id="3.40.630.30">
    <property type="match status" value="1"/>
</dbReference>
<dbReference type="STRING" id="1118060.GCA_000311845_01536"/>
<evidence type="ECO:0000313" key="3">
    <source>
        <dbReference type="Proteomes" id="UP000196560"/>
    </source>
</evidence>